<evidence type="ECO:0000256" key="6">
    <source>
        <dbReference type="SAM" id="Phobius"/>
    </source>
</evidence>
<feature type="transmembrane region" description="Helical" evidence="6">
    <location>
        <begin position="191"/>
        <end position="211"/>
    </location>
</feature>
<evidence type="ECO:0000256" key="3">
    <source>
        <dbReference type="ARBA" id="ARBA00022692"/>
    </source>
</evidence>
<feature type="transmembrane region" description="Helical" evidence="6">
    <location>
        <begin position="254"/>
        <end position="270"/>
    </location>
</feature>
<protein>
    <submittedName>
        <fullName evidence="8">DMT family transporter</fullName>
    </submittedName>
</protein>
<evidence type="ECO:0000259" key="7">
    <source>
        <dbReference type="Pfam" id="PF00892"/>
    </source>
</evidence>
<dbReference type="Pfam" id="PF00892">
    <property type="entry name" value="EamA"/>
    <property type="match status" value="2"/>
</dbReference>
<keyword evidence="9" id="KW-1185">Reference proteome</keyword>
<dbReference type="Proteomes" id="UP001596174">
    <property type="component" value="Unassembled WGS sequence"/>
</dbReference>
<feature type="domain" description="EamA" evidence="7">
    <location>
        <begin position="19"/>
        <end position="147"/>
    </location>
</feature>
<name>A0ABW1G350_9ACTN</name>
<evidence type="ECO:0000256" key="4">
    <source>
        <dbReference type="ARBA" id="ARBA00022989"/>
    </source>
</evidence>
<dbReference type="InterPro" id="IPR037185">
    <property type="entry name" value="EmrE-like"/>
</dbReference>
<dbReference type="EMBL" id="JBHSQJ010000072">
    <property type="protein sequence ID" value="MFC5909106.1"/>
    <property type="molecule type" value="Genomic_DNA"/>
</dbReference>
<comment type="similarity">
    <text evidence="2">Belongs to the EamA transporter family.</text>
</comment>
<keyword evidence="3 6" id="KW-0812">Transmembrane</keyword>
<dbReference type="SUPFAM" id="SSF103481">
    <property type="entry name" value="Multidrug resistance efflux transporter EmrE"/>
    <property type="match status" value="2"/>
</dbReference>
<feature type="transmembrane region" description="Helical" evidence="6">
    <location>
        <begin position="106"/>
        <end position="127"/>
    </location>
</feature>
<sequence length="298" mass="30667">MSIKDSAIPRMPIAVRGGGVLLAGLGVLCFSFTFPATHWSLSGFGPWTTVSVREVLAALIAAGFLLATRARVPERRHWPALAVVAFGVVVGFPVLTTLALQTARTSHASVVIGALPLTTSVMAAAVTRTRHSRLFWAAAGLGTATVVAFALAQSGGAPTPADLLLFAALLACAAGYVAGGRLTAVLPGWQVIGWALVGSLPLTVPGAAFALAAEPARLTGESLFGLLYLAAVSQFFGLLVWYRGMAEIGVPRASQLQLAQPLLTLVWAALLLGERLGAGTALAALAVLLCVAVTQRAR</sequence>
<accession>A0ABW1G350</accession>
<feature type="domain" description="EamA" evidence="7">
    <location>
        <begin position="161"/>
        <end position="293"/>
    </location>
</feature>
<reference evidence="9" key="1">
    <citation type="journal article" date="2019" name="Int. J. Syst. Evol. Microbiol.">
        <title>The Global Catalogue of Microorganisms (GCM) 10K type strain sequencing project: providing services to taxonomists for standard genome sequencing and annotation.</title>
        <authorList>
            <consortium name="The Broad Institute Genomics Platform"/>
            <consortium name="The Broad Institute Genome Sequencing Center for Infectious Disease"/>
            <person name="Wu L."/>
            <person name="Ma J."/>
        </authorList>
    </citation>
    <scope>NUCLEOTIDE SEQUENCE [LARGE SCALE GENOMIC DNA]</scope>
    <source>
        <strain evidence="9">JCM 4816</strain>
    </source>
</reference>
<dbReference type="PANTHER" id="PTHR32322:SF2">
    <property type="entry name" value="EAMA DOMAIN-CONTAINING PROTEIN"/>
    <property type="match status" value="1"/>
</dbReference>
<keyword evidence="5 6" id="KW-0472">Membrane</keyword>
<proteinExistence type="inferred from homology"/>
<evidence type="ECO:0000256" key="5">
    <source>
        <dbReference type="ARBA" id="ARBA00023136"/>
    </source>
</evidence>
<dbReference type="RefSeq" id="WP_380584600.1">
    <property type="nucleotide sequence ID" value="NZ_JBHSQJ010000072.1"/>
</dbReference>
<evidence type="ECO:0000256" key="1">
    <source>
        <dbReference type="ARBA" id="ARBA00004141"/>
    </source>
</evidence>
<comment type="caution">
    <text evidence="8">The sequence shown here is derived from an EMBL/GenBank/DDBJ whole genome shotgun (WGS) entry which is preliminary data.</text>
</comment>
<feature type="transmembrane region" description="Helical" evidence="6">
    <location>
        <begin position="134"/>
        <end position="151"/>
    </location>
</feature>
<dbReference type="InterPro" id="IPR000620">
    <property type="entry name" value="EamA_dom"/>
</dbReference>
<feature type="transmembrane region" description="Helical" evidence="6">
    <location>
        <begin position="163"/>
        <end position="179"/>
    </location>
</feature>
<organism evidence="8 9">
    <name type="scientific">Streptacidiphilus monticola</name>
    <dbReference type="NCBI Taxonomy" id="2161674"/>
    <lineage>
        <taxon>Bacteria</taxon>
        <taxon>Bacillati</taxon>
        <taxon>Actinomycetota</taxon>
        <taxon>Actinomycetes</taxon>
        <taxon>Kitasatosporales</taxon>
        <taxon>Streptomycetaceae</taxon>
        <taxon>Streptacidiphilus</taxon>
    </lineage>
</organism>
<dbReference type="PANTHER" id="PTHR32322">
    <property type="entry name" value="INNER MEMBRANE TRANSPORTER"/>
    <property type="match status" value="1"/>
</dbReference>
<feature type="transmembrane region" description="Helical" evidence="6">
    <location>
        <begin position="20"/>
        <end position="41"/>
    </location>
</feature>
<gene>
    <name evidence="8" type="ORF">ACFP3V_18025</name>
</gene>
<feature type="transmembrane region" description="Helical" evidence="6">
    <location>
        <begin position="276"/>
        <end position="294"/>
    </location>
</feature>
<evidence type="ECO:0000256" key="2">
    <source>
        <dbReference type="ARBA" id="ARBA00007362"/>
    </source>
</evidence>
<feature type="transmembrane region" description="Helical" evidence="6">
    <location>
        <begin position="47"/>
        <end position="68"/>
    </location>
</feature>
<keyword evidence="4 6" id="KW-1133">Transmembrane helix</keyword>
<comment type="subcellular location">
    <subcellularLocation>
        <location evidence="1">Membrane</location>
        <topology evidence="1">Multi-pass membrane protein</topology>
    </subcellularLocation>
</comment>
<feature type="transmembrane region" description="Helical" evidence="6">
    <location>
        <begin position="223"/>
        <end position="242"/>
    </location>
</feature>
<dbReference type="InterPro" id="IPR050638">
    <property type="entry name" value="AA-Vitamin_Transporters"/>
</dbReference>
<evidence type="ECO:0000313" key="8">
    <source>
        <dbReference type="EMBL" id="MFC5909106.1"/>
    </source>
</evidence>
<evidence type="ECO:0000313" key="9">
    <source>
        <dbReference type="Proteomes" id="UP001596174"/>
    </source>
</evidence>
<feature type="transmembrane region" description="Helical" evidence="6">
    <location>
        <begin position="80"/>
        <end position="100"/>
    </location>
</feature>